<comment type="caution">
    <text evidence="2">The sequence shown here is derived from an EMBL/GenBank/DDBJ whole genome shotgun (WGS) entry which is preliminary data.</text>
</comment>
<dbReference type="SUPFAM" id="SSF52402">
    <property type="entry name" value="Adenine nucleotide alpha hydrolases-like"/>
    <property type="match status" value="1"/>
</dbReference>
<dbReference type="Gene3D" id="3.40.50.620">
    <property type="entry name" value="HUPs"/>
    <property type="match status" value="2"/>
</dbReference>
<dbReference type="Pfam" id="PF00582">
    <property type="entry name" value="Usp"/>
    <property type="match status" value="2"/>
</dbReference>
<feature type="domain" description="UspA" evidence="1">
    <location>
        <begin position="49"/>
        <end position="90"/>
    </location>
</feature>
<organism evidence="2 3">
    <name type="scientific">Quercus suber</name>
    <name type="common">Cork oak</name>
    <dbReference type="NCBI Taxonomy" id="58331"/>
    <lineage>
        <taxon>Eukaryota</taxon>
        <taxon>Viridiplantae</taxon>
        <taxon>Streptophyta</taxon>
        <taxon>Embryophyta</taxon>
        <taxon>Tracheophyta</taxon>
        <taxon>Spermatophyta</taxon>
        <taxon>Magnoliopsida</taxon>
        <taxon>eudicotyledons</taxon>
        <taxon>Gunneridae</taxon>
        <taxon>Pentapetalae</taxon>
        <taxon>rosids</taxon>
        <taxon>fabids</taxon>
        <taxon>Fagales</taxon>
        <taxon>Fagaceae</taxon>
        <taxon>Quercus</taxon>
    </lineage>
</organism>
<dbReference type="Proteomes" id="UP000237347">
    <property type="component" value="Unassembled WGS sequence"/>
</dbReference>
<dbReference type="EMBL" id="PKMF04000300">
    <property type="protein sequence ID" value="KAK7838720.1"/>
    <property type="molecule type" value="Genomic_DNA"/>
</dbReference>
<evidence type="ECO:0000259" key="1">
    <source>
        <dbReference type="Pfam" id="PF00582"/>
    </source>
</evidence>
<feature type="domain" description="UspA" evidence="1">
    <location>
        <begin position="114"/>
        <end position="219"/>
    </location>
</feature>
<evidence type="ECO:0000313" key="2">
    <source>
        <dbReference type="EMBL" id="KAK7838720.1"/>
    </source>
</evidence>
<name>A0AAW0KIM9_QUESU</name>
<dbReference type="InterPro" id="IPR006016">
    <property type="entry name" value="UspA"/>
</dbReference>
<gene>
    <name evidence="2" type="ORF">CFP56_019296</name>
</gene>
<evidence type="ECO:0000313" key="3">
    <source>
        <dbReference type="Proteomes" id="UP000237347"/>
    </source>
</evidence>
<dbReference type="AlphaFoldDB" id="A0AAW0KIM9"/>
<reference evidence="2 3" key="1">
    <citation type="journal article" date="2018" name="Sci. Data">
        <title>The draft genome sequence of cork oak.</title>
        <authorList>
            <person name="Ramos A.M."/>
            <person name="Usie A."/>
            <person name="Barbosa P."/>
            <person name="Barros P.M."/>
            <person name="Capote T."/>
            <person name="Chaves I."/>
            <person name="Simoes F."/>
            <person name="Abreu I."/>
            <person name="Carrasquinho I."/>
            <person name="Faro C."/>
            <person name="Guimaraes J.B."/>
            <person name="Mendonca D."/>
            <person name="Nobrega F."/>
            <person name="Rodrigues L."/>
            <person name="Saibo N.J.M."/>
            <person name="Varela M.C."/>
            <person name="Egas C."/>
            <person name="Matos J."/>
            <person name="Miguel C.M."/>
            <person name="Oliveira M.M."/>
            <person name="Ricardo C.P."/>
            <person name="Goncalves S."/>
        </authorList>
    </citation>
    <scope>NUCLEOTIDE SEQUENCE [LARGE SCALE GENOMIC DNA]</scope>
    <source>
        <strain evidence="3">cv. HL8</strain>
    </source>
</reference>
<dbReference type="CDD" id="cd00293">
    <property type="entry name" value="USP-like"/>
    <property type="match status" value="1"/>
</dbReference>
<sequence length="224" mass="24761">MGRKRVRVQSVCLGRAPACSRICSLFFRTKPTSDSNIEGFKAGSEIGNKIMVVVDSSLEAKGALEWALSNTIQTQDTIILLHIAKPSRRGEITFFFCHDDPAVGFKAGSEIGNKIMVVVDSSLEAKGALEWALSNTIQTQDTIILLHIAKPFRRGPNGKGNLRAYEFLHSMKNTCQTRRPGVQVEISLLEGKEKGPIIVEEAKQQRVSLLVIGQRKKSSRLDIR</sequence>
<keyword evidence="3" id="KW-1185">Reference proteome</keyword>
<dbReference type="PANTHER" id="PTHR47000">
    <property type="entry name" value="ADENINE NUCLEOTIDE ALPHA HYDROLASES-LIKE SUPERFAMILY PROTEIN"/>
    <property type="match status" value="1"/>
</dbReference>
<dbReference type="PANTHER" id="PTHR47000:SF3">
    <property type="entry name" value="ADENINE NUCLEOTIDE ALPHA HYDROLASES-LIKE SUPERFAMILY PROTEIN"/>
    <property type="match status" value="1"/>
</dbReference>
<accession>A0AAW0KIM9</accession>
<proteinExistence type="predicted"/>
<protein>
    <recommendedName>
        <fullName evidence="1">UspA domain-containing protein</fullName>
    </recommendedName>
</protein>
<dbReference type="InterPro" id="IPR014729">
    <property type="entry name" value="Rossmann-like_a/b/a_fold"/>
</dbReference>